<dbReference type="AlphaFoldDB" id="A0A6A7AX60"/>
<sequence>MAKERQIKPVKYDLCRSSSEIELSRPAQRLTEHPKIPDSVIKPIRSQSNRRPVRTTSKLDRDTLELPSSKRLQFANEHMAHVVQTPSPLTQGGDIVHDFLDTVTKVILAIGQKLKETEQALRETKDRLCRLDKERAAENQLQKIKDTRIGQLEQEIREEKAKCLIMED</sequence>
<feature type="compositionally biased region" description="Polar residues" evidence="1">
    <location>
        <begin position="45"/>
        <end position="56"/>
    </location>
</feature>
<feature type="region of interest" description="Disordered" evidence="1">
    <location>
        <begin position="23"/>
        <end position="58"/>
    </location>
</feature>
<evidence type="ECO:0000313" key="3">
    <source>
        <dbReference type="Proteomes" id="UP000799423"/>
    </source>
</evidence>
<dbReference type="OrthoDB" id="10582509at2759"/>
<proteinExistence type="predicted"/>
<name>A0A6A7AX60_9PLEO</name>
<reference evidence="2" key="1">
    <citation type="submission" date="2020-01" db="EMBL/GenBank/DDBJ databases">
        <authorList>
            <consortium name="DOE Joint Genome Institute"/>
            <person name="Haridas S."/>
            <person name="Albert R."/>
            <person name="Binder M."/>
            <person name="Bloem J."/>
            <person name="Labutti K."/>
            <person name="Salamov A."/>
            <person name="Andreopoulos B."/>
            <person name="Baker S.E."/>
            <person name="Barry K."/>
            <person name="Bills G."/>
            <person name="Bluhm B.H."/>
            <person name="Cannon C."/>
            <person name="Castanera R."/>
            <person name="Culley D.E."/>
            <person name="Daum C."/>
            <person name="Ezra D."/>
            <person name="Gonzalez J.B."/>
            <person name="Henrissat B."/>
            <person name="Kuo A."/>
            <person name="Liang C."/>
            <person name="Lipzen A."/>
            <person name="Lutzoni F."/>
            <person name="Magnuson J."/>
            <person name="Mondo S."/>
            <person name="Nolan M."/>
            <person name="Ohm R."/>
            <person name="Pangilinan J."/>
            <person name="Park H.-J."/>
            <person name="Ramirez L."/>
            <person name="Alfaro M."/>
            <person name="Sun H."/>
            <person name="Tritt A."/>
            <person name="Yoshinaga Y."/>
            <person name="Zwiers L.-H."/>
            <person name="Turgeon B.G."/>
            <person name="Goodwin S.B."/>
            <person name="Spatafora J.W."/>
            <person name="Crous P.W."/>
            <person name="Grigoriev I.V."/>
        </authorList>
    </citation>
    <scope>NUCLEOTIDE SEQUENCE</scope>
    <source>
        <strain evidence="2">IPT5</strain>
    </source>
</reference>
<keyword evidence="3" id="KW-1185">Reference proteome</keyword>
<evidence type="ECO:0000313" key="2">
    <source>
        <dbReference type="EMBL" id="KAF2847703.1"/>
    </source>
</evidence>
<protein>
    <submittedName>
        <fullName evidence="2">Uncharacterized protein</fullName>
    </submittedName>
</protein>
<gene>
    <name evidence="2" type="ORF">T440DRAFT_537947</name>
</gene>
<organism evidence="2 3">
    <name type="scientific">Plenodomus tracheiphilus IPT5</name>
    <dbReference type="NCBI Taxonomy" id="1408161"/>
    <lineage>
        <taxon>Eukaryota</taxon>
        <taxon>Fungi</taxon>
        <taxon>Dikarya</taxon>
        <taxon>Ascomycota</taxon>
        <taxon>Pezizomycotina</taxon>
        <taxon>Dothideomycetes</taxon>
        <taxon>Pleosporomycetidae</taxon>
        <taxon>Pleosporales</taxon>
        <taxon>Pleosporineae</taxon>
        <taxon>Leptosphaeriaceae</taxon>
        <taxon>Plenodomus</taxon>
    </lineage>
</organism>
<accession>A0A6A7AX60</accession>
<evidence type="ECO:0000256" key="1">
    <source>
        <dbReference type="SAM" id="MobiDB-lite"/>
    </source>
</evidence>
<dbReference type="EMBL" id="MU006323">
    <property type="protein sequence ID" value="KAF2847703.1"/>
    <property type="molecule type" value="Genomic_DNA"/>
</dbReference>
<dbReference type="Proteomes" id="UP000799423">
    <property type="component" value="Unassembled WGS sequence"/>
</dbReference>